<feature type="transmembrane region" description="Helical" evidence="1">
    <location>
        <begin position="124"/>
        <end position="142"/>
    </location>
</feature>
<dbReference type="SMART" id="SM00233">
    <property type="entry name" value="PH"/>
    <property type="match status" value="1"/>
</dbReference>
<evidence type="ECO:0000313" key="3">
    <source>
        <dbReference type="EMBL" id="KAJ8602587.1"/>
    </source>
</evidence>
<comment type="caution">
    <text evidence="3">The sequence shown here is derived from an EMBL/GenBank/DDBJ whole genome shotgun (WGS) entry which is preliminary data.</text>
</comment>
<reference evidence="3" key="1">
    <citation type="submission" date="2023-01" db="EMBL/GenBank/DDBJ databases">
        <title>Metagenome sequencing of chrysophaentin producing Chrysophaeum taylorii.</title>
        <authorList>
            <person name="Davison J."/>
            <person name="Bewley C."/>
        </authorList>
    </citation>
    <scope>NUCLEOTIDE SEQUENCE</scope>
    <source>
        <strain evidence="3">NIES-1699</strain>
    </source>
</reference>
<protein>
    <recommendedName>
        <fullName evidence="2">PH domain-containing protein</fullName>
    </recommendedName>
</protein>
<dbReference type="AlphaFoldDB" id="A0AAD7XLC2"/>
<evidence type="ECO:0000256" key="1">
    <source>
        <dbReference type="SAM" id="Phobius"/>
    </source>
</evidence>
<evidence type="ECO:0000259" key="2">
    <source>
        <dbReference type="PROSITE" id="PS50003"/>
    </source>
</evidence>
<feature type="domain" description="PH" evidence="2">
    <location>
        <begin position="241"/>
        <end position="344"/>
    </location>
</feature>
<feature type="transmembrane region" description="Helical" evidence="1">
    <location>
        <begin position="148"/>
        <end position="167"/>
    </location>
</feature>
<accession>A0AAD7XLC2</accession>
<dbReference type="PROSITE" id="PS50003">
    <property type="entry name" value="PH_DOMAIN"/>
    <property type="match status" value="1"/>
</dbReference>
<dbReference type="InterPro" id="IPR001849">
    <property type="entry name" value="PH_domain"/>
</dbReference>
<feature type="transmembrane region" description="Helical" evidence="1">
    <location>
        <begin position="70"/>
        <end position="92"/>
    </location>
</feature>
<feature type="transmembrane region" description="Helical" evidence="1">
    <location>
        <begin position="31"/>
        <end position="50"/>
    </location>
</feature>
<evidence type="ECO:0000313" key="4">
    <source>
        <dbReference type="Proteomes" id="UP001230188"/>
    </source>
</evidence>
<keyword evidence="1" id="KW-0812">Transmembrane</keyword>
<gene>
    <name evidence="3" type="ORF">CTAYLR_008773</name>
</gene>
<dbReference type="Pfam" id="PF00169">
    <property type="entry name" value="PH"/>
    <property type="match status" value="1"/>
</dbReference>
<dbReference type="InterPro" id="IPR011993">
    <property type="entry name" value="PH-like_dom_sf"/>
</dbReference>
<name>A0AAD7XLC2_9STRA</name>
<keyword evidence="1" id="KW-1133">Transmembrane helix</keyword>
<dbReference type="EMBL" id="JAQMWT010000376">
    <property type="protein sequence ID" value="KAJ8602587.1"/>
    <property type="molecule type" value="Genomic_DNA"/>
</dbReference>
<keyword evidence="1" id="KW-0472">Membrane</keyword>
<keyword evidence="4" id="KW-1185">Reference proteome</keyword>
<dbReference type="SUPFAM" id="SSF50729">
    <property type="entry name" value="PH domain-like"/>
    <property type="match status" value="1"/>
</dbReference>
<sequence length="462" mass="51049">MLARNIELIHGVTTQSEIGIMYQEVQHIQSCFSLMATVSALLAGFEFTVFGLETESVGEYSELHASSVAYMIVASLSLGVNLIVVCVSTLCATRGPGLALGGARGSVAVALDGMRAEYRVMSDMFMFGIHSFFAMVTALVWFEYDYVVAAPVSSIMCASALALALMSSRVKRRFALRVLKRGDLETGGNQLRRKRTCRACGAASSSNARYCARCGTSIVMEEEEEEEFTAHLDYDDTSVEPITKRGPLLKRGKHLRKHAWNSRFFEVKGGTITYWDREGGNLLRSLLLAGVGLKCEPITENLLRPPTPHCFALTIADSGYRVELCASTESEMQSWIVAISRNSNPAFAPEPTMAGRLDGRRSSQPGPMQTFDAILECSRLSLSQKNIIAHAITVADAAPWDGRGLFRTRDHGILVTDVDGTRWQLCAPSLADRRAWLESFRRFYKGRWSSSPRRSSARRPRE</sequence>
<proteinExistence type="predicted"/>
<dbReference type="Proteomes" id="UP001230188">
    <property type="component" value="Unassembled WGS sequence"/>
</dbReference>
<dbReference type="Gene3D" id="2.30.29.30">
    <property type="entry name" value="Pleckstrin-homology domain (PH domain)/Phosphotyrosine-binding domain (PTB)"/>
    <property type="match status" value="1"/>
</dbReference>
<organism evidence="3 4">
    <name type="scientific">Chrysophaeum taylorii</name>
    <dbReference type="NCBI Taxonomy" id="2483200"/>
    <lineage>
        <taxon>Eukaryota</taxon>
        <taxon>Sar</taxon>
        <taxon>Stramenopiles</taxon>
        <taxon>Ochrophyta</taxon>
        <taxon>Pelagophyceae</taxon>
        <taxon>Pelagomonadales</taxon>
        <taxon>Pelagomonadaceae</taxon>
        <taxon>Chrysophaeum</taxon>
    </lineage>
</organism>